<dbReference type="InterPro" id="IPR006668">
    <property type="entry name" value="Mg_transptr_MgtE_intracell_dom"/>
</dbReference>
<dbReference type="Gene3D" id="1.25.60.10">
    <property type="entry name" value="MgtE N-terminal domain-like"/>
    <property type="match status" value="1"/>
</dbReference>
<gene>
    <name evidence="11" type="primary">mgtE</name>
    <name evidence="11" type="ORF">HB375_16860</name>
</gene>
<keyword evidence="3 9" id="KW-0813">Transport</keyword>
<evidence type="ECO:0000256" key="5">
    <source>
        <dbReference type="ARBA" id="ARBA00022842"/>
    </source>
</evidence>
<evidence type="ECO:0000256" key="9">
    <source>
        <dbReference type="RuleBase" id="RU362011"/>
    </source>
</evidence>
<comment type="subcellular location">
    <subcellularLocation>
        <location evidence="9">Cell membrane</location>
        <topology evidence="9">Multi-pass membrane protein</topology>
    </subcellularLocation>
    <subcellularLocation>
        <location evidence="1">Membrane</location>
        <topology evidence="1">Multi-pass membrane protein</topology>
    </subcellularLocation>
</comment>
<comment type="subunit">
    <text evidence="9">Homodimer.</text>
</comment>
<comment type="caution">
    <text evidence="11">The sequence shown here is derived from an EMBL/GenBank/DDBJ whole genome shotgun (WGS) entry which is preliminary data.</text>
</comment>
<dbReference type="Pfam" id="PF01769">
    <property type="entry name" value="MgtE"/>
    <property type="match status" value="1"/>
</dbReference>
<dbReference type="Proteomes" id="UP000707352">
    <property type="component" value="Unassembled WGS sequence"/>
</dbReference>
<sequence length="455" mass="49722">MQDKIPAEVILDPVVNAAGLAHEHVADIAEALNGMPTEAAAEILLGLPTEQAIEVLDQPDLESADELIAALPDDRATALLMGMSADRVAGVFRQMEEPRRSTLLERLDPETKQAVKRLLTYPPGTAGSIMTTEFVSAPKTWTVEQTLDHIRRVERTRETVYAIYILDPRTQKLVQTVSLRRLIAGEPHAPVLSVATPRRPVTVSPLADQEDVARLISKYDLLAVPVVERGRVIGIVTVDDIIDAIVEESTEDVQKFGGMEALTEPYMQIGFVEMIRKRAGWLCALFLSEMLTASAMQHFESELERAIVLTLFIPLIMSSGGNSGSQATSLIIRALALQEVRLREWWRVVLRELPTGVTLGAILGTIGATRIALWQWFGFYDYGEHWMLIALTVAATLVGIVTFGSLAGSMLPFILQRIGYDPASASAPFVATLVDVTGLVIYFSVALAILSGTLL</sequence>
<evidence type="ECO:0000256" key="7">
    <source>
        <dbReference type="ARBA" id="ARBA00023136"/>
    </source>
</evidence>
<dbReference type="Pfam" id="PF00571">
    <property type="entry name" value="CBS"/>
    <property type="match status" value="1"/>
</dbReference>
<dbReference type="NCBIfam" id="TIGR00400">
    <property type="entry name" value="mgtE"/>
    <property type="match status" value="1"/>
</dbReference>
<feature type="transmembrane region" description="Helical" evidence="9">
    <location>
        <begin position="427"/>
        <end position="450"/>
    </location>
</feature>
<dbReference type="Pfam" id="PF03448">
    <property type="entry name" value="MgtE_N"/>
    <property type="match status" value="1"/>
</dbReference>
<dbReference type="RefSeq" id="WP_167674178.1">
    <property type="nucleotide sequence ID" value="NZ_JAATJS010000007.1"/>
</dbReference>
<evidence type="ECO:0000256" key="3">
    <source>
        <dbReference type="ARBA" id="ARBA00022448"/>
    </source>
</evidence>
<feature type="domain" description="CBS" evidence="10">
    <location>
        <begin position="195"/>
        <end position="251"/>
    </location>
</feature>
<dbReference type="PROSITE" id="PS51371">
    <property type="entry name" value="CBS"/>
    <property type="match status" value="1"/>
</dbReference>
<comment type="similarity">
    <text evidence="2 9">Belongs to the SLC41A transporter family.</text>
</comment>
<reference evidence="11 12" key="1">
    <citation type="submission" date="2020-03" db="EMBL/GenBank/DDBJ databases">
        <title>The genome sequence of Microvirga sp. c23x22.</title>
        <authorList>
            <person name="Zhang X."/>
        </authorList>
    </citation>
    <scope>NUCLEOTIDE SEQUENCE [LARGE SCALE GENOMIC DNA]</scope>
    <source>
        <strain evidence="12">c23x22</strain>
    </source>
</reference>
<evidence type="ECO:0000256" key="2">
    <source>
        <dbReference type="ARBA" id="ARBA00009749"/>
    </source>
</evidence>
<dbReference type="SMART" id="SM00924">
    <property type="entry name" value="MgtE_N"/>
    <property type="match status" value="1"/>
</dbReference>
<keyword evidence="8" id="KW-0129">CBS domain</keyword>
<dbReference type="EMBL" id="JAATJS010000007">
    <property type="protein sequence ID" value="NIX78266.1"/>
    <property type="molecule type" value="Genomic_DNA"/>
</dbReference>
<evidence type="ECO:0000313" key="11">
    <source>
        <dbReference type="EMBL" id="NIX78266.1"/>
    </source>
</evidence>
<dbReference type="InterPro" id="IPR038076">
    <property type="entry name" value="MgtE_N_sf"/>
</dbReference>
<dbReference type="Gene3D" id="1.10.357.20">
    <property type="entry name" value="SLC41 divalent cation transporters, integral membrane domain"/>
    <property type="match status" value="1"/>
</dbReference>
<keyword evidence="12" id="KW-1185">Reference proteome</keyword>
<keyword evidence="7 9" id="KW-0472">Membrane</keyword>
<dbReference type="PANTHER" id="PTHR43773:SF1">
    <property type="entry name" value="MAGNESIUM TRANSPORTER MGTE"/>
    <property type="match status" value="1"/>
</dbReference>
<dbReference type="SUPFAM" id="SSF158791">
    <property type="entry name" value="MgtE N-terminal domain-like"/>
    <property type="match status" value="1"/>
</dbReference>
<evidence type="ECO:0000256" key="6">
    <source>
        <dbReference type="ARBA" id="ARBA00022989"/>
    </source>
</evidence>
<dbReference type="InterPro" id="IPR036739">
    <property type="entry name" value="SLC41_membr_dom_sf"/>
</dbReference>
<dbReference type="SMART" id="SM00116">
    <property type="entry name" value="CBS"/>
    <property type="match status" value="2"/>
</dbReference>
<feature type="transmembrane region" description="Helical" evidence="9">
    <location>
        <begin position="389"/>
        <end position="415"/>
    </location>
</feature>
<dbReference type="InterPro" id="IPR000644">
    <property type="entry name" value="CBS_dom"/>
</dbReference>
<dbReference type="SUPFAM" id="SSF54631">
    <property type="entry name" value="CBS-domain pair"/>
    <property type="match status" value="1"/>
</dbReference>
<evidence type="ECO:0000256" key="1">
    <source>
        <dbReference type="ARBA" id="ARBA00004141"/>
    </source>
</evidence>
<protein>
    <recommendedName>
        <fullName evidence="9">Magnesium transporter MgtE</fullName>
    </recommendedName>
</protein>
<organism evidence="11 12">
    <name type="scientific">Microvirga terricola</name>
    <dbReference type="NCBI Taxonomy" id="2719797"/>
    <lineage>
        <taxon>Bacteria</taxon>
        <taxon>Pseudomonadati</taxon>
        <taxon>Pseudomonadota</taxon>
        <taxon>Alphaproteobacteria</taxon>
        <taxon>Hyphomicrobiales</taxon>
        <taxon>Methylobacteriaceae</taxon>
        <taxon>Microvirga</taxon>
    </lineage>
</organism>
<dbReference type="InterPro" id="IPR006669">
    <property type="entry name" value="MgtE_transporter"/>
</dbReference>
<dbReference type="SUPFAM" id="SSF161093">
    <property type="entry name" value="MgtE membrane domain-like"/>
    <property type="match status" value="1"/>
</dbReference>
<dbReference type="InterPro" id="IPR046342">
    <property type="entry name" value="CBS_dom_sf"/>
</dbReference>
<comment type="caution">
    <text evidence="9">Lacks conserved residue(s) required for the propagation of feature annotation.</text>
</comment>
<dbReference type="Gene3D" id="3.10.580.10">
    <property type="entry name" value="CBS-domain"/>
    <property type="match status" value="1"/>
</dbReference>
<evidence type="ECO:0000256" key="8">
    <source>
        <dbReference type="PROSITE-ProRule" id="PRU00703"/>
    </source>
</evidence>
<dbReference type="CDD" id="cd04606">
    <property type="entry name" value="CBS_pair_Mg_transporter"/>
    <property type="match status" value="1"/>
</dbReference>
<dbReference type="InterPro" id="IPR006667">
    <property type="entry name" value="SLC41_membr_dom"/>
</dbReference>
<accession>A0ABX0VFI1</accession>
<keyword evidence="9" id="KW-1003">Cell membrane</keyword>
<feature type="transmembrane region" description="Helical" evidence="9">
    <location>
        <begin position="357"/>
        <end position="377"/>
    </location>
</feature>
<name>A0ABX0VFI1_9HYPH</name>
<comment type="function">
    <text evidence="9">Acts as a magnesium transporter.</text>
</comment>
<keyword evidence="4 9" id="KW-0812">Transmembrane</keyword>
<keyword evidence="6 9" id="KW-1133">Transmembrane helix</keyword>
<evidence type="ECO:0000313" key="12">
    <source>
        <dbReference type="Proteomes" id="UP000707352"/>
    </source>
</evidence>
<proteinExistence type="inferred from homology"/>
<keyword evidence="9" id="KW-0479">Metal-binding</keyword>
<evidence type="ECO:0000259" key="10">
    <source>
        <dbReference type="PROSITE" id="PS51371"/>
    </source>
</evidence>
<evidence type="ECO:0000256" key="4">
    <source>
        <dbReference type="ARBA" id="ARBA00022692"/>
    </source>
</evidence>
<keyword evidence="5 9" id="KW-0460">Magnesium</keyword>
<dbReference type="PANTHER" id="PTHR43773">
    <property type="entry name" value="MAGNESIUM TRANSPORTER MGTE"/>
    <property type="match status" value="1"/>
</dbReference>